<dbReference type="PROSITE" id="PS00782">
    <property type="entry name" value="TFIIB"/>
    <property type="match status" value="1"/>
</dbReference>
<dbReference type="Proteomes" id="UP000062398">
    <property type="component" value="Chromosome"/>
</dbReference>
<dbReference type="GO" id="GO:0008270">
    <property type="term" value="F:zinc ion binding"/>
    <property type="evidence" value="ECO:0007669"/>
    <property type="project" value="UniProtKB-KW"/>
</dbReference>
<evidence type="ECO:0000256" key="4">
    <source>
        <dbReference type="ARBA" id="ARBA00023015"/>
    </source>
</evidence>
<dbReference type="Gene3D" id="1.10.472.170">
    <property type="match status" value="1"/>
</dbReference>
<dbReference type="GeneID" id="91756245"/>
<dbReference type="InterPro" id="IPR013150">
    <property type="entry name" value="TFIIB_cyclin"/>
</dbReference>
<dbReference type="AlphaFoldDB" id="A0A088E813"/>
<evidence type="ECO:0000313" key="19">
    <source>
        <dbReference type="Proteomes" id="UP000068832"/>
    </source>
</evidence>
<dbReference type="PROSITE" id="PS51134">
    <property type="entry name" value="ZF_TFIIB"/>
    <property type="match status" value="1"/>
</dbReference>
<gene>
    <name evidence="8" type="ORF">HA72_1733</name>
    <name evidence="9" type="ORF">MsedA_1768</name>
    <name evidence="10" type="ORF">MsedB_1770</name>
    <name evidence="11" type="ORF">MsedC_1768</name>
    <name evidence="12" type="ORF">MsedD_1769</name>
    <name evidence="13" type="ORF">MsedE_1770</name>
</gene>
<keyword evidence="6" id="KW-0863">Zinc-finger</keyword>
<dbReference type="InterPro" id="IPR036915">
    <property type="entry name" value="Cyclin-like_sf"/>
</dbReference>
<evidence type="ECO:0000313" key="15">
    <source>
        <dbReference type="Proteomes" id="UP000056255"/>
    </source>
</evidence>
<dbReference type="OMA" id="NEYVCTR"/>
<keyword evidence="6" id="KW-0479">Metal-binding</keyword>
<evidence type="ECO:0000313" key="11">
    <source>
        <dbReference type="EMBL" id="AKV79201.1"/>
    </source>
</evidence>
<keyword evidence="4" id="KW-0805">Transcription regulation</keyword>
<evidence type="ECO:0000313" key="9">
    <source>
        <dbReference type="EMBL" id="AKV74712.1"/>
    </source>
</evidence>
<dbReference type="GO" id="GO:0070897">
    <property type="term" value="P:transcription preinitiation complex assembly"/>
    <property type="evidence" value="ECO:0007669"/>
    <property type="project" value="InterPro"/>
</dbReference>
<name>A0A088E813_9CREN</name>
<dbReference type="SMART" id="SM00385">
    <property type="entry name" value="CYCLIN"/>
    <property type="match status" value="1"/>
</dbReference>
<dbReference type="EMBL" id="CP012175">
    <property type="protein sequence ID" value="AKV81446.1"/>
    <property type="molecule type" value="Genomic_DNA"/>
</dbReference>
<dbReference type="PANTHER" id="PTHR11618:SF13">
    <property type="entry name" value="TRANSCRIPTION INITIATION FACTOR IIB"/>
    <property type="match status" value="1"/>
</dbReference>
<dbReference type="Pfam" id="PF00382">
    <property type="entry name" value="TFIIB"/>
    <property type="match status" value="1"/>
</dbReference>
<dbReference type="EMBL" id="CP012172">
    <property type="protein sequence ID" value="AKV74712.1"/>
    <property type="molecule type" value="Genomic_DNA"/>
</dbReference>
<evidence type="ECO:0000256" key="1">
    <source>
        <dbReference type="ARBA" id="ARBA00010857"/>
    </source>
</evidence>
<comment type="similarity">
    <text evidence="1">Belongs to the TFIIB family.</text>
</comment>
<organism evidence="8 14">
    <name type="scientific">Metallosphaera sedula</name>
    <dbReference type="NCBI Taxonomy" id="43687"/>
    <lineage>
        <taxon>Archaea</taxon>
        <taxon>Thermoproteota</taxon>
        <taxon>Thermoprotei</taxon>
        <taxon>Sulfolobales</taxon>
        <taxon>Sulfolobaceae</taxon>
        <taxon>Metallosphaera</taxon>
    </lineage>
</organism>
<accession>A0A088E813</accession>
<dbReference type="SUPFAM" id="SSF57783">
    <property type="entry name" value="Zinc beta-ribbon"/>
    <property type="match status" value="1"/>
</dbReference>
<dbReference type="PATRIC" id="fig|43687.5.peg.1866"/>
<keyword evidence="6" id="KW-0862">Zinc</keyword>
<sequence length="294" mass="32589">MKCPICEGTEIIYDAEHGNYVCARDGTVIEENVPDPGPEWREFDAGDRNKKRRVGAGITDRVHDKGFSTIIGGGRVKDKMKAIRLQRLQNKSRVTSKDKKLVTYLSILNSEASKLGLPGYVKETAAGVIKKLIESGLARRIDTYALIAATLFYVSRLYKIPLQLNEIKKLFNIDSSAFWKASTRVQNVIQKSTFMSNFGGPSPLEHIPDIVNRAKLPPHVETMAAEIASILIKNAITSGKGHLSVAAAAVYLASTILDHKKTQKELAEVLNITEVTIRNRYKEIVNSLDVEVKL</sequence>
<evidence type="ECO:0000313" key="10">
    <source>
        <dbReference type="EMBL" id="AKV76950.1"/>
    </source>
</evidence>
<evidence type="ECO:0000313" key="8">
    <source>
        <dbReference type="EMBL" id="AIM27872.1"/>
    </source>
</evidence>
<evidence type="ECO:0000313" key="18">
    <source>
        <dbReference type="Proteomes" id="UP000062475"/>
    </source>
</evidence>
<dbReference type="GO" id="GO:0097550">
    <property type="term" value="C:transcription preinitiation complex"/>
    <property type="evidence" value="ECO:0007669"/>
    <property type="project" value="TreeGrafter"/>
</dbReference>
<evidence type="ECO:0000259" key="7">
    <source>
        <dbReference type="PROSITE" id="PS51134"/>
    </source>
</evidence>
<dbReference type="RefSeq" id="WP_012021675.1">
    <property type="nucleotide sequence ID" value="NZ_AP019770.1"/>
</dbReference>
<dbReference type="EMBL" id="CP008822">
    <property type="protein sequence ID" value="AIM27872.1"/>
    <property type="molecule type" value="Genomic_DNA"/>
</dbReference>
<dbReference type="EMBL" id="CP012174">
    <property type="protein sequence ID" value="AKV79201.1"/>
    <property type="molecule type" value="Genomic_DNA"/>
</dbReference>
<keyword evidence="8" id="KW-0396">Initiation factor</keyword>
<dbReference type="EMBL" id="CP012173">
    <property type="protein sequence ID" value="AKV76950.1"/>
    <property type="molecule type" value="Genomic_DNA"/>
</dbReference>
<dbReference type="GO" id="GO:0003743">
    <property type="term" value="F:translation initiation factor activity"/>
    <property type="evidence" value="ECO:0007669"/>
    <property type="project" value="UniProtKB-KW"/>
</dbReference>
<reference evidence="8 14" key="1">
    <citation type="journal article" date="2014" name="J. Bacteriol.">
        <title>Role of an Archaeal PitA Transporter in the Copper and Arsenic Resistance of Metallosphaera sedula, an Extreme Thermoacidophile.</title>
        <authorList>
            <person name="McCarthy S."/>
            <person name="Ai C."/>
            <person name="Wheaton G."/>
            <person name="Tevatia R."/>
            <person name="Eckrich V."/>
            <person name="Kelly R."/>
            <person name="Blum P."/>
        </authorList>
    </citation>
    <scope>NUCLEOTIDE SEQUENCE [LARGE SCALE GENOMIC DNA]</scope>
    <source>
        <strain evidence="8 14">CuR1</strain>
    </source>
</reference>
<dbReference type="OrthoDB" id="7429at2157"/>
<dbReference type="Proteomes" id="UP000061362">
    <property type="component" value="Chromosome"/>
</dbReference>
<evidence type="ECO:0000256" key="3">
    <source>
        <dbReference type="ARBA" id="ARBA00022737"/>
    </source>
</evidence>
<dbReference type="Proteomes" id="UP000029084">
    <property type="component" value="Chromosome"/>
</dbReference>
<evidence type="ECO:0000256" key="2">
    <source>
        <dbReference type="ARBA" id="ARBA00013932"/>
    </source>
</evidence>
<dbReference type="InterPro" id="IPR023486">
    <property type="entry name" value="TFIIB_CS"/>
</dbReference>
<dbReference type="SUPFAM" id="SSF47954">
    <property type="entry name" value="Cyclin-like"/>
    <property type="match status" value="2"/>
</dbReference>
<evidence type="ECO:0000313" key="13">
    <source>
        <dbReference type="EMBL" id="AKV83683.1"/>
    </source>
</evidence>
<dbReference type="Pfam" id="PF08271">
    <property type="entry name" value="Zn_Ribbon_TF"/>
    <property type="match status" value="1"/>
</dbReference>
<dbReference type="PANTHER" id="PTHR11618">
    <property type="entry name" value="TRANSCRIPTION INITIATION FACTOR IIB-RELATED"/>
    <property type="match status" value="1"/>
</dbReference>
<dbReference type="InterPro" id="IPR013137">
    <property type="entry name" value="Znf_TFIIB"/>
</dbReference>
<dbReference type="EMBL" id="CP012176">
    <property type="protein sequence ID" value="AKV83683.1"/>
    <property type="molecule type" value="Genomic_DNA"/>
</dbReference>
<dbReference type="Proteomes" id="UP000068832">
    <property type="component" value="Chromosome"/>
</dbReference>
<evidence type="ECO:0000256" key="6">
    <source>
        <dbReference type="PROSITE-ProRule" id="PRU00469"/>
    </source>
</evidence>
<dbReference type="Proteomes" id="UP000062475">
    <property type="component" value="Chromosome"/>
</dbReference>
<dbReference type="InterPro" id="IPR000812">
    <property type="entry name" value="TFIIB"/>
</dbReference>
<evidence type="ECO:0000313" key="14">
    <source>
        <dbReference type="Proteomes" id="UP000029084"/>
    </source>
</evidence>
<keyword evidence="5" id="KW-0804">Transcription</keyword>
<evidence type="ECO:0000313" key="16">
    <source>
        <dbReference type="Proteomes" id="UP000061362"/>
    </source>
</evidence>
<dbReference type="Proteomes" id="UP000056255">
    <property type="component" value="Chromosome"/>
</dbReference>
<dbReference type="CDD" id="cd20550">
    <property type="entry name" value="CYCLIN_TFIIB_archaea_like_rpt2"/>
    <property type="match status" value="1"/>
</dbReference>
<dbReference type="PRINTS" id="PR00685">
    <property type="entry name" value="TIFACTORIIB"/>
</dbReference>
<evidence type="ECO:0000313" key="17">
    <source>
        <dbReference type="Proteomes" id="UP000062398"/>
    </source>
</evidence>
<reference evidence="16 17" key="2">
    <citation type="journal article" date="2015" name="Genome Announc.">
        <title>Complete Genome Sequences of Evolved Arsenate-Resistant Metallosphaera sedula Strains.</title>
        <authorList>
            <person name="Ai C."/>
            <person name="McCarthy S."/>
            <person name="Schackwitz W."/>
            <person name="Martin J."/>
            <person name="Lipzen A."/>
            <person name="Blum P."/>
        </authorList>
    </citation>
    <scope>NUCLEOTIDE SEQUENCE [LARGE SCALE GENOMIC DNA]</scope>
    <source>
        <strain evidence="11 17">ARS120-1</strain>
        <strain evidence="12 16">ARS120-2</strain>
        <strain evidence="9 19">ARS50-1</strain>
        <strain evidence="10 18">ARS50-2</strain>
    </source>
</reference>
<protein>
    <recommendedName>
        <fullName evidence="2">Transcription initiation factor IIB</fullName>
    </recommendedName>
</protein>
<feature type="domain" description="TFIIB-type" evidence="7">
    <location>
        <begin position="1"/>
        <end position="30"/>
    </location>
</feature>
<reference evidence="13 15" key="3">
    <citation type="submission" date="2015-07" db="EMBL/GenBank/DDBJ databases">
        <title>Physiological, transcriptional responses and genome re-sequencing of acid resistant extremely thermoacidophilic Metallosphaera sedula SARC-M1.</title>
        <authorList>
            <person name="Ai C."/>
            <person name="McCarthy S."/>
            <person name="Eckrich V."/>
            <person name="Rudrappa D."/>
            <person name="Qiu G."/>
            <person name="Blum P."/>
        </authorList>
    </citation>
    <scope>NUCLEOTIDE SEQUENCE [LARGE SCALE GENOMIC DNA]</scope>
    <source>
        <strain evidence="13 15">SARC-M1</strain>
    </source>
</reference>
<keyword evidence="3" id="KW-0677">Repeat</keyword>
<dbReference type="InterPro" id="IPR013763">
    <property type="entry name" value="Cyclin-like_dom"/>
</dbReference>
<dbReference type="GO" id="GO:0017025">
    <property type="term" value="F:TBP-class protein binding"/>
    <property type="evidence" value="ECO:0007669"/>
    <property type="project" value="InterPro"/>
</dbReference>
<keyword evidence="8" id="KW-0648">Protein biosynthesis</keyword>
<dbReference type="Gene3D" id="1.10.472.10">
    <property type="entry name" value="Cyclin-like"/>
    <property type="match status" value="1"/>
</dbReference>
<evidence type="ECO:0000313" key="12">
    <source>
        <dbReference type="EMBL" id="AKV81446.1"/>
    </source>
</evidence>
<proteinExistence type="inferred from homology"/>
<evidence type="ECO:0000256" key="5">
    <source>
        <dbReference type="ARBA" id="ARBA00023163"/>
    </source>
</evidence>